<dbReference type="Pfam" id="PF08901">
    <property type="entry name" value="DUF1847"/>
    <property type="match status" value="1"/>
</dbReference>
<evidence type="ECO:0008006" key="3">
    <source>
        <dbReference type="Google" id="ProtNLM"/>
    </source>
</evidence>
<sequence>MTTSSGRRASCADCPLPADRRICRMPEGTGPKGCPSIGFGDRYKQVESIYTRPEVREYARQASIQEAACYAGREVVPYVKRPVKPRIQEIVEFAHRMGYERLGLAFCSGLHEEARLATEVFRAQGFDVVSVVCKVGGVPKKSIGVRDDEKINIGSPEAMCNPVGQAMVLNEAGTDFNVVLGLCVGHDALFFKFSEALTTVLAVKDRLLGHNPLAILYTLDSYHPWMRKSSTT</sequence>
<dbReference type="STRING" id="1703770.AMJ39_04100"/>
<dbReference type="AlphaFoldDB" id="A0A0S7WTW4"/>
<proteinExistence type="predicted"/>
<protein>
    <recommendedName>
        <fullName evidence="3">Metal-binding protein</fullName>
    </recommendedName>
</protein>
<gene>
    <name evidence="1" type="ORF">AMJ39_04100</name>
</gene>
<comment type="caution">
    <text evidence="1">The sequence shown here is derived from an EMBL/GenBank/DDBJ whole genome shotgun (WGS) entry which is preliminary data.</text>
</comment>
<dbReference type="EMBL" id="LIZS01000016">
    <property type="protein sequence ID" value="KPJ53562.1"/>
    <property type="molecule type" value="Genomic_DNA"/>
</dbReference>
<dbReference type="InterPro" id="IPR014997">
    <property type="entry name" value="DUF1847"/>
</dbReference>
<dbReference type="Proteomes" id="UP000052008">
    <property type="component" value="Unassembled WGS sequence"/>
</dbReference>
<accession>A0A0S7WTW4</accession>
<evidence type="ECO:0000313" key="1">
    <source>
        <dbReference type="EMBL" id="KPJ53562.1"/>
    </source>
</evidence>
<dbReference type="PATRIC" id="fig|1703770.3.peg.1651"/>
<name>A0A0S7WTW4_UNCT6</name>
<reference evidence="1 2" key="1">
    <citation type="journal article" date="2015" name="Microbiome">
        <title>Genomic resolution of linkages in carbon, nitrogen, and sulfur cycling among widespread estuary sediment bacteria.</title>
        <authorList>
            <person name="Baker B.J."/>
            <person name="Lazar C.S."/>
            <person name="Teske A.P."/>
            <person name="Dick G.J."/>
        </authorList>
    </citation>
    <scope>NUCLEOTIDE SEQUENCE [LARGE SCALE GENOMIC DNA]</scope>
    <source>
        <strain evidence="1">DG_24</strain>
    </source>
</reference>
<evidence type="ECO:0000313" key="2">
    <source>
        <dbReference type="Proteomes" id="UP000052008"/>
    </source>
</evidence>
<organism evidence="1 2">
    <name type="scientific">candidate division TA06 bacterium DG_24</name>
    <dbReference type="NCBI Taxonomy" id="1703770"/>
    <lineage>
        <taxon>Bacteria</taxon>
        <taxon>Bacteria division TA06</taxon>
    </lineage>
</organism>